<dbReference type="Proteomes" id="UP000681720">
    <property type="component" value="Unassembled WGS sequence"/>
</dbReference>
<proteinExistence type="predicted"/>
<dbReference type="EMBL" id="CAJOBJ010252527">
    <property type="protein sequence ID" value="CAF5096859.1"/>
    <property type="molecule type" value="Genomic_DNA"/>
</dbReference>
<gene>
    <name evidence="1" type="ORF">GIL414_LOCUS62518</name>
</gene>
<name>A0A8S3F0G8_9BILA</name>
<accession>A0A8S3F0G8</accession>
<sequence>MNANLAAYEDFDQVYTKLSNYWTTIDKLGPVLLASKNLLELAMMNE</sequence>
<evidence type="ECO:0000313" key="2">
    <source>
        <dbReference type="Proteomes" id="UP000681720"/>
    </source>
</evidence>
<dbReference type="AlphaFoldDB" id="A0A8S3F0G8"/>
<evidence type="ECO:0000313" key="1">
    <source>
        <dbReference type="EMBL" id="CAF5096859.1"/>
    </source>
</evidence>
<reference evidence="1" key="1">
    <citation type="submission" date="2021-02" db="EMBL/GenBank/DDBJ databases">
        <authorList>
            <person name="Nowell W R."/>
        </authorList>
    </citation>
    <scope>NUCLEOTIDE SEQUENCE</scope>
</reference>
<organism evidence="1 2">
    <name type="scientific">Rotaria magnacalcarata</name>
    <dbReference type="NCBI Taxonomy" id="392030"/>
    <lineage>
        <taxon>Eukaryota</taxon>
        <taxon>Metazoa</taxon>
        <taxon>Spiralia</taxon>
        <taxon>Gnathifera</taxon>
        <taxon>Rotifera</taxon>
        <taxon>Eurotatoria</taxon>
        <taxon>Bdelloidea</taxon>
        <taxon>Philodinida</taxon>
        <taxon>Philodinidae</taxon>
        <taxon>Rotaria</taxon>
    </lineage>
</organism>
<protein>
    <submittedName>
        <fullName evidence="1">Uncharacterized protein</fullName>
    </submittedName>
</protein>
<comment type="caution">
    <text evidence="1">The sequence shown here is derived from an EMBL/GenBank/DDBJ whole genome shotgun (WGS) entry which is preliminary data.</text>
</comment>
<feature type="non-terminal residue" evidence="1">
    <location>
        <position position="46"/>
    </location>
</feature>